<evidence type="ECO:0000256" key="1">
    <source>
        <dbReference type="ARBA" id="ARBA00038101"/>
    </source>
</evidence>
<gene>
    <name evidence="3" type="ORF">AKO1_005507</name>
</gene>
<comment type="caution">
    <text evidence="3">The sequence shown here is derived from an EMBL/GenBank/DDBJ whole genome shotgun (WGS) entry which is preliminary data.</text>
</comment>
<comment type="similarity">
    <text evidence="1">Belongs to the sel-1 family.</text>
</comment>
<dbReference type="PANTHER" id="PTHR11102:SF160">
    <property type="entry name" value="ERAD-ASSOCIATED E3 UBIQUITIN-PROTEIN LIGASE COMPONENT HRD3"/>
    <property type="match status" value="1"/>
</dbReference>
<dbReference type="InterPro" id="IPR050767">
    <property type="entry name" value="Sel1_AlgK"/>
</dbReference>
<name>A0AAW2YKB8_9EUKA</name>
<organism evidence="3 4">
    <name type="scientific">Acrasis kona</name>
    <dbReference type="NCBI Taxonomy" id="1008807"/>
    <lineage>
        <taxon>Eukaryota</taxon>
        <taxon>Discoba</taxon>
        <taxon>Heterolobosea</taxon>
        <taxon>Tetramitia</taxon>
        <taxon>Eutetramitia</taxon>
        <taxon>Acrasidae</taxon>
        <taxon>Acrasis</taxon>
    </lineage>
</organism>
<evidence type="ECO:0000313" key="4">
    <source>
        <dbReference type="Proteomes" id="UP001431209"/>
    </source>
</evidence>
<dbReference type="Gene3D" id="2.60.40.790">
    <property type="match status" value="1"/>
</dbReference>
<sequence length="523" mass="57318">MNSIPSFEWSYSATSITIAVFLVRPVEDSEINIQVTASHLKVVANKEKLFDLDLSFKTDPDSFTWVNKEDQIRVTLVNKNNEEITSPVIAPLRMNHVHLENSTVTTFEEENPPLQLESLSEFFNDVRDDLITYSDKFSVYAKEKENELFESSDLTSIPVEERLRLAEERYQQAVSHPGSDLQGKLKLYKEGAALGHVKCRLNVAKILQSKQSTEPDALKKAFDNYLAAAVDNQSGVALFTLGRAYHHGTLGVTADPNTSKMLYVKGAIVGDANCMYELGEMAREEEDLDKAIAWWHLALNRGDPRAAQAIGALQQNPEIAHTYYAYAHQVSDTYAIPEELILALAGLADNEDDADWEDVGDDADDDSEDAIFKRALRNLSGGATASTADELALESLLNEFMGGGALQKTQNSTVTIEEVQEEPVVVQQPTVVKKQVVKTAPAPAPATTSVARQVVPAPTTVSTTTVANPSTSSRVVEDSVPVTSDPNVPSKLWKVLEWGLTAGIIVGSGVLVHTMINKSFGRR</sequence>
<feature type="domain" description="CS" evidence="2">
    <location>
        <begin position="2"/>
        <end position="90"/>
    </location>
</feature>
<dbReference type="CDD" id="cd06463">
    <property type="entry name" value="p23_like"/>
    <property type="match status" value="1"/>
</dbReference>
<dbReference type="AlphaFoldDB" id="A0AAW2YKB8"/>
<dbReference type="SMART" id="SM00671">
    <property type="entry name" value="SEL1"/>
    <property type="match status" value="2"/>
</dbReference>
<dbReference type="EMBL" id="JAOPGA020000192">
    <property type="protein sequence ID" value="KAL0477559.1"/>
    <property type="molecule type" value="Genomic_DNA"/>
</dbReference>
<dbReference type="InterPro" id="IPR008978">
    <property type="entry name" value="HSP20-like_chaperone"/>
</dbReference>
<accession>A0AAW2YKB8</accession>
<dbReference type="PANTHER" id="PTHR11102">
    <property type="entry name" value="SEL-1-LIKE PROTEIN"/>
    <property type="match status" value="1"/>
</dbReference>
<proteinExistence type="inferred from homology"/>
<reference evidence="3 4" key="1">
    <citation type="submission" date="2024-03" db="EMBL/GenBank/DDBJ databases">
        <title>The Acrasis kona genome and developmental transcriptomes reveal deep origins of eukaryotic multicellular pathways.</title>
        <authorList>
            <person name="Sheikh S."/>
            <person name="Fu C.-J."/>
            <person name="Brown M.W."/>
            <person name="Baldauf S.L."/>
        </authorList>
    </citation>
    <scope>NUCLEOTIDE SEQUENCE [LARGE SCALE GENOMIC DNA]</scope>
    <source>
        <strain evidence="3 4">ATCC MYA-3509</strain>
    </source>
</reference>
<dbReference type="Gene3D" id="1.25.40.10">
    <property type="entry name" value="Tetratricopeptide repeat domain"/>
    <property type="match status" value="1"/>
</dbReference>
<keyword evidence="4" id="KW-1185">Reference proteome</keyword>
<dbReference type="Proteomes" id="UP001431209">
    <property type="component" value="Unassembled WGS sequence"/>
</dbReference>
<dbReference type="InterPro" id="IPR006597">
    <property type="entry name" value="Sel1-like"/>
</dbReference>
<protein>
    <submittedName>
        <fullName evidence="3">Chr4</fullName>
    </submittedName>
</protein>
<dbReference type="PROSITE" id="PS51203">
    <property type="entry name" value="CS"/>
    <property type="match status" value="1"/>
</dbReference>
<evidence type="ECO:0000259" key="2">
    <source>
        <dbReference type="PROSITE" id="PS51203"/>
    </source>
</evidence>
<dbReference type="InterPro" id="IPR011990">
    <property type="entry name" value="TPR-like_helical_dom_sf"/>
</dbReference>
<evidence type="ECO:0000313" key="3">
    <source>
        <dbReference type="EMBL" id="KAL0477559.1"/>
    </source>
</evidence>
<dbReference type="InterPro" id="IPR007052">
    <property type="entry name" value="CS_dom"/>
</dbReference>
<dbReference type="SUPFAM" id="SSF81901">
    <property type="entry name" value="HCP-like"/>
    <property type="match status" value="1"/>
</dbReference>
<dbReference type="SUPFAM" id="SSF49764">
    <property type="entry name" value="HSP20-like chaperones"/>
    <property type="match status" value="1"/>
</dbReference>
<dbReference type="Pfam" id="PF04969">
    <property type="entry name" value="CS"/>
    <property type="match status" value="1"/>
</dbReference>